<sequence>MNTTGLTPHWRVEEITGWLERVIRWSLTGPILDRRKTRRSSSRFNGRVTDPKIRHRTVTWATALTCNHIGAVILLDQFGNVPPWCRSRGVFERETVSVGKGPRIKYFVTNLSIFDEKTFESTSLVAPPTFFNRVGSFARRSIKTERCYLTLPWAIASKENIRKVYITPKDGPIQIPRTQYSRQRPPSEDSKTLEDLMMALNIPGLGSKLAEWKFETVAL</sequence>
<dbReference type="AlphaFoldDB" id="A0A9P6NAK9"/>
<reference evidence="1" key="1">
    <citation type="submission" date="2013-11" db="EMBL/GenBank/DDBJ databases">
        <title>Genome sequence of the fusiform rust pathogen reveals effectors for host alternation and coevolution with pine.</title>
        <authorList>
            <consortium name="DOE Joint Genome Institute"/>
            <person name="Smith K."/>
            <person name="Pendleton A."/>
            <person name="Kubisiak T."/>
            <person name="Anderson C."/>
            <person name="Salamov A."/>
            <person name="Aerts A."/>
            <person name="Riley R."/>
            <person name="Clum A."/>
            <person name="Lindquist E."/>
            <person name="Ence D."/>
            <person name="Campbell M."/>
            <person name="Kronenberg Z."/>
            <person name="Feau N."/>
            <person name="Dhillon B."/>
            <person name="Hamelin R."/>
            <person name="Burleigh J."/>
            <person name="Smith J."/>
            <person name="Yandell M."/>
            <person name="Nelson C."/>
            <person name="Grigoriev I."/>
            <person name="Davis J."/>
        </authorList>
    </citation>
    <scope>NUCLEOTIDE SEQUENCE</scope>
    <source>
        <strain evidence="1">G11</strain>
    </source>
</reference>
<evidence type="ECO:0000313" key="2">
    <source>
        <dbReference type="Proteomes" id="UP000886653"/>
    </source>
</evidence>
<evidence type="ECO:0000313" key="1">
    <source>
        <dbReference type="EMBL" id="KAG0140704.1"/>
    </source>
</evidence>
<name>A0A9P6NAK9_9BASI</name>
<proteinExistence type="predicted"/>
<dbReference type="Proteomes" id="UP000886653">
    <property type="component" value="Unassembled WGS sequence"/>
</dbReference>
<gene>
    <name evidence="1" type="ORF">CROQUDRAFT_110955</name>
</gene>
<organism evidence="1 2">
    <name type="scientific">Cronartium quercuum f. sp. fusiforme G11</name>
    <dbReference type="NCBI Taxonomy" id="708437"/>
    <lineage>
        <taxon>Eukaryota</taxon>
        <taxon>Fungi</taxon>
        <taxon>Dikarya</taxon>
        <taxon>Basidiomycota</taxon>
        <taxon>Pucciniomycotina</taxon>
        <taxon>Pucciniomycetes</taxon>
        <taxon>Pucciniales</taxon>
        <taxon>Coleosporiaceae</taxon>
        <taxon>Cronartium</taxon>
    </lineage>
</organism>
<keyword evidence="2" id="KW-1185">Reference proteome</keyword>
<comment type="caution">
    <text evidence="1">The sequence shown here is derived from an EMBL/GenBank/DDBJ whole genome shotgun (WGS) entry which is preliminary data.</text>
</comment>
<dbReference type="EMBL" id="MU167425">
    <property type="protein sequence ID" value="KAG0140704.1"/>
    <property type="molecule type" value="Genomic_DNA"/>
</dbReference>
<protein>
    <submittedName>
        <fullName evidence="1">Uncharacterized protein</fullName>
    </submittedName>
</protein>
<accession>A0A9P6NAK9</accession>